<reference evidence="2 3" key="1">
    <citation type="submission" date="2016-03" db="EMBL/GenBank/DDBJ databases">
        <title>Draft genome sequence of Acetobacter malorum CECT 7742, a strain isolated from strawberry vinegar.</title>
        <authorList>
            <person name="Sainz F."/>
            <person name="Mas A."/>
            <person name="Torija M.J."/>
        </authorList>
    </citation>
    <scope>NUCLEOTIDE SEQUENCE [LARGE SCALE GENOMIC DNA]</scope>
    <source>
        <strain evidence="2 3">CECT 7742</strain>
    </source>
</reference>
<comment type="caution">
    <text evidence="2">The sequence shown here is derived from an EMBL/GenBank/DDBJ whole genome shotgun (WGS) entry which is preliminary data.</text>
</comment>
<dbReference type="EMBL" id="LVHD01000019">
    <property type="protein sequence ID" value="OAG75767.1"/>
    <property type="molecule type" value="Genomic_DNA"/>
</dbReference>
<accession>A0A177G841</accession>
<evidence type="ECO:0000259" key="1">
    <source>
        <dbReference type="Pfam" id="PF14213"/>
    </source>
</evidence>
<proteinExistence type="predicted"/>
<dbReference type="PATRIC" id="fig|178901.16.peg.3054"/>
<evidence type="ECO:0000313" key="3">
    <source>
        <dbReference type="Proteomes" id="UP000077349"/>
    </source>
</evidence>
<dbReference type="InterPro" id="IPR025474">
    <property type="entry name" value="DUF4325"/>
</dbReference>
<protein>
    <recommendedName>
        <fullName evidence="1">DUF4325 domain-containing protein</fullName>
    </recommendedName>
</protein>
<name>A0A177G841_9PROT</name>
<dbReference type="Pfam" id="PF14213">
    <property type="entry name" value="DUF4325"/>
    <property type="match status" value="1"/>
</dbReference>
<organism evidence="2 3">
    <name type="scientific">Acetobacter malorum</name>
    <dbReference type="NCBI Taxonomy" id="178901"/>
    <lineage>
        <taxon>Bacteria</taxon>
        <taxon>Pseudomonadati</taxon>
        <taxon>Pseudomonadota</taxon>
        <taxon>Alphaproteobacteria</taxon>
        <taxon>Acetobacterales</taxon>
        <taxon>Acetobacteraceae</taxon>
        <taxon>Acetobacter</taxon>
    </lineage>
</organism>
<evidence type="ECO:0000313" key="2">
    <source>
        <dbReference type="EMBL" id="OAG75767.1"/>
    </source>
</evidence>
<dbReference type="AlphaFoldDB" id="A0A177G841"/>
<gene>
    <name evidence="2" type="ORF">Amal_02866</name>
</gene>
<sequence length="114" mass="12693">MIKIVLSKTVGSPFCVSNADGVKVYDTILTHFKKNEAVDISFSGVTRLTTAFLNAAIGQLYDNVSEEKINCLLNYTDAAPSHLAKIHTTVENAKKFFNDRKNENLISRKVIDEQ</sequence>
<dbReference type="Proteomes" id="UP000077349">
    <property type="component" value="Unassembled WGS sequence"/>
</dbReference>
<feature type="domain" description="DUF4325" evidence="1">
    <location>
        <begin position="20"/>
        <end position="81"/>
    </location>
</feature>